<dbReference type="InterPro" id="IPR050623">
    <property type="entry name" value="Glucan_succinyl_AcylTrfase"/>
</dbReference>
<keyword evidence="1" id="KW-1133">Transmembrane helix</keyword>
<keyword evidence="1" id="KW-0472">Membrane</keyword>
<feature type="transmembrane region" description="Helical" evidence="1">
    <location>
        <begin position="243"/>
        <end position="266"/>
    </location>
</feature>
<dbReference type="PANTHER" id="PTHR36927">
    <property type="entry name" value="BLR4337 PROTEIN"/>
    <property type="match status" value="1"/>
</dbReference>
<comment type="caution">
    <text evidence="3">The sequence shown here is derived from an EMBL/GenBank/DDBJ whole genome shotgun (WGS) entry which is preliminary data.</text>
</comment>
<evidence type="ECO:0000259" key="2">
    <source>
        <dbReference type="Pfam" id="PF01757"/>
    </source>
</evidence>
<dbReference type="Proteomes" id="UP000468388">
    <property type="component" value="Unassembled WGS sequence"/>
</dbReference>
<feature type="transmembrane region" description="Helical" evidence="1">
    <location>
        <begin position="278"/>
        <end position="302"/>
    </location>
</feature>
<feature type="transmembrane region" description="Helical" evidence="1">
    <location>
        <begin position="176"/>
        <end position="198"/>
    </location>
</feature>
<feature type="domain" description="Acyltransferase 3" evidence="2">
    <location>
        <begin position="11"/>
        <end position="359"/>
    </location>
</feature>
<dbReference type="GO" id="GO:0016747">
    <property type="term" value="F:acyltransferase activity, transferring groups other than amino-acyl groups"/>
    <property type="evidence" value="ECO:0007669"/>
    <property type="project" value="InterPro"/>
</dbReference>
<organism evidence="3 4">
    <name type="scientific">Chitinophaga oryziterrae</name>
    <dbReference type="NCBI Taxonomy" id="1031224"/>
    <lineage>
        <taxon>Bacteria</taxon>
        <taxon>Pseudomonadati</taxon>
        <taxon>Bacteroidota</taxon>
        <taxon>Chitinophagia</taxon>
        <taxon>Chitinophagales</taxon>
        <taxon>Chitinophagaceae</taxon>
        <taxon>Chitinophaga</taxon>
    </lineage>
</organism>
<keyword evidence="3" id="KW-0808">Transferase</keyword>
<keyword evidence="1" id="KW-0812">Transmembrane</keyword>
<proteinExistence type="predicted"/>
<dbReference type="Pfam" id="PF01757">
    <property type="entry name" value="Acyl_transf_3"/>
    <property type="match status" value="1"/>
</dbReference>
<feature type="transmembrane region" description="Helical" evidence="1">
    <location>
        <begin position="314"/>
        <end position="333"/>
    </location>
</feature>
<feature type="transmembrane region" description="Helical" evidence="1">
    <location>
        <begin position="345"/>
        <end position="367"/>
    </location>
</feature>
<accession>A0A6N8JIK6</accession>
<gene>
    <name evidence="3" type="ORF">GO495_31235</name>
</gene>
<feature type="transmembrane region" description="Helical" evidence="1">
    <location>
        <begin position="145"/>
        <end position="164"/>
    </location>
</feature>
<name>A0A6N8JIK6_9BACT</name>
<keyword evidence="3" id="KW-0012">Acyltransferase</keyword>
<dbReference type="EMBL" id="WRXO01000016">
    <property type="protein sequence ID" value="MVT45103.1"/>
    <property type="molecule type" value="Genomic_DNA"/>
</dbReference>
<dbReference type="OrthoDB" id="9810469at2"/>
<feature type="transmembrane region" description="Helical" evidence="1">
    <location>
        <begin position="213"/>
        <end position="231"/>
    </location>
</feature>
<evidence type="ECO:0000256" key="1">
    <source>
        <dbReference type="SAM" id="Phobius"/>
    </source>
</evidence>
<protein>
    <submittedName>
        <fullName evidence="3">Acyltransferase family protein</fullName>
    </submittedName>
</protein>
<dbReference type="PANTHER" id="PTHR36927:SF1">
    <property type="entry name" value="MDO-LIKE PROTEIN"/>
    <property type="match status" value="1"/>
</dbReference>
<dbReference type="AlphaFoldDB" id="A0A6N8JIK6"/>
<feature type="transmembrane region" description="Helical" evidence="1">
    <location>
        <begin position="95"/>
        <end position="112"/>
    </location>
</feature>
<dbReference type="RefSeq" id="WP_157303889.1">
    <property type="nucleotide sequence ID" value="NZ_BAAAZB010000016.1"/>
</dbReference>
<keyword evidence="4" id="KW-1185">Reference proteome</keyword>
<evidence type="ECO:0000313" key="3">
    <source>
        <dbReference type="EMBL" id="MVT45103.1"/>
    </source>
</evidence>
<sequence length="391" mass="45387">MSSSANITRISSMDALRALAMFLGVLLHAVMAYTVKPFEGMYQDPLYRSSNYDLIFFSIHTFRMQLFYLIAGFFFRLLYYRIGVSAFIKHRTQRILVPFIVGLFLILPLTYLPDVFYTVTGHATHFTTNDFLTIIHDIFIWRGPLHLWFLYYLLLFYVIGIFIIKWRTALVKDLEIHIKPALILPLLLILSFLTLVLFDSPYIQYTPGLKPRISYILYYGLFVYAGWLLHRNMKVYFLPLKKYGLLFMIAGIFCALVVYYFAYFPITGNAIITADWQIKLLMTLTTVTLVLGFLGVFLRYINAESPVMRYLSDASYWVYLIHVSIVNAVQIWVGNTTLWGPLKPLLCFIIPVLVALATYQLFVRYTFIGYYLHGSRKAVDNSKKIIAGSMK</sequence>
<evidence type="ECO:0000313" key="4">
    <source>
        <dbReference type="Proteomes" id="UP000468388"/>
    </source>
</evidence>
<reference evidence="3 4" key="1">
    <citation type="submission" date="2019-12" db="EMBL/GenBank/DDBJ databases">
        <title>The draft genomic sequence of strain Chitinophaga oryziterrae JCM 16595.</title>
        <authorList>
            <person name="Zhang X."/>
        </authorList>
    </citation>
    <scope>NUCLEOTIDE SEQUENCE [LARGE SCALE GENOMIC DNA]</scope>
    <source>
        <strain evidence="3 4">JCM 16595</strain>
    </source>
</reference>
<dbReference type="InterPro" id="IPR002656">
    <property type="entry name" value="Acyl_transf_3_dom"/>
</dbReference>